<gene>
    <name evidence="3" type="ORF">KI387_026410</name>
</gene>
<sequence length="389" mass="44048">MAENSCKTLVKGLQTLWMHTNLTNKNTHYLFQSGNQYLIRLYSRSYGNLGPNYTKPSNLRTWGPHCPSVQLQKNFPTYDCRLHSTETLTDKWKSAAMKLKQTFKQKSDTGNSNIGSASLRAQAPKGLFNKPLNVVKASFDRYREAVGLQVDAFWKRNYWVLAGAVGIGLCLVLWRLMFGIASTFVGLSEGMAKYGFLALATAMVAFGGLYARARYTINPDRVYRIAMRKLNTSAGILEVMGAPLSGTDVRAYVMSGGRIHLKNFKPSLRSKRCFIIFPIQGSERRGLVSVEVKKKKGQYDFKLLAVDVPMASGPDQRLFLIGDEEEYKVGGGLISQLRDPIVKAMAAEKEFEDQDQKEEEEDKQRELVEEENRRQLEIEKLEKERRDSL</sequence>
<feature type="transmembrane region" description="Helical" evidence="2">
    <location>
        <begin position="191"/>
        <end position="211"/>
    </location>
</feature>
<evidence type="ECO:0000313" key="3">
    <source>
        <dbReference type="EMBL" id="KAH9311375.1"/>
    </source>
</evidence>
<name>A0AA38L821_TAXCH</name>
<evidence type="ECO:0000256" key="2">
    <source>
        <dbReference type="SAM" id="Phobius"/>
    </source>
</evidence>
<dbReference type="InterPro" id="IPR038552">
    <property type="entry name" value="Tim21_IMS_sf"/>
</dbReference>
<feature type="transmembrane region" description="Helical" evidence="2">
    <location>
        <begin position="158"/>
        <end position="185"/>
    </location>
</feature>
<dbReference type="AlphaFoldDB" id="A0AA38L821"/>
<dbReference type="EMBL" id="JAHRHJ020000006">
    <property type="protein sequence ID" value="KAH9311375.1"/>
    <property type="molecule type" value="Genomic_DNA"/>
</dbReference>
<dbReference type="PANTHER" id="PTHR36354:SF2">
    <property type="entry name" value="IMPORT INNER MEMBRANE TRANSLOCASE SUBUNIT"/>
    <property type="match status" value="1"/>
</dbReference>
<protein>
    <recommendedName>
        <fullName evidence="5">Import inner membrane translocase subunit</fullName>
    </recommendedName>
</protein>
<keyword evidence="2" id="KW-0812">Transmembrane</keyword>
<dbReference type="OMA" id="CIFLWRV"/>
<feature type="region of interest" description="Disordered" evidence="1">
    <location>
        <begin position="348"/>
        <end position="369"/>
    </location>
</feature>
<evidence type="ECO:0000256" key="1">
    <source>
        <dbReference type="SAM" id="MobiDB-lite"/>
    </source>
</evidence>
<dbReference type="Gene3D" id="3.10.450.320">
    <property type="entry name" value="Mitochondrial import inner membrane translocase subunit Tim21"/>
    <property type="match status" value="1"/>
</dbReference>
<keyword evidence="4" id="KW-1185">Reference proteome</keyword>
<feature type="compositionally biased region" description="Acidic residues" evidence="1">
    <location>
        <begin position="350"/>
        <end position="361"/>
    </location>
</feature>
<evidence type="ECO:0008006" key="5">
    <source>
        <dbReference type="Google" id="ProtNLM"/>
    </source>
</evidence>
<organism evidence="3 4">
    <name type="scientific">Taxus chinensis</name>
    <name type="common">Chinese yew</name>
    <name type="synonym">Taxus wallichiana var. chinensis</name>
    <dbReference type="NCBI Taxonomy" id="29808"/>
    <lineage>
        <taxon>Eukaryota</taxon>
        <taxon>Viridiplantae</taxon>
        <taxon>Streptophyta</taxon>
        <taxon>Embryophyta</taxon>
        <taxon>Tracheophyta</taxon>
        <taxon>Spermatophyta</taxon>
        <taxon>Pinopsida</taxon>
        <taxon>Pinidae</taxon>
        <taxon>Conifers II</taxon>
        <taxon>Cupressales</taxon>
        <taxon>Taxaceae</taxon>
        <taxon>Taxus</taxon>
    </lineage>
</organism>
<keyword evidence="2" id="KW-1133">Transmembrane helix</keyword>
<accession>A0AA38L821</accession>
<dbReference type="PANTHER" id="PTHR36354">
    <property type="entry name" value="IMPORT INNER MEMBRANE TRANSLOCASE SUBUNIT"/>
    <property type="match status" value="1"/>
</dbReference>
<dbReference type="Proteomes" id="UP000824469">
    <property type="component" value="Unassembled WGS sequence"/>
</dbReference>
<evidence type="ECO:0000313" key="4">
    <source>
        <dbReference type="Proteomes" id="UP000824469"/>
    </source>
</evidence>
<comment type="caution">
    <text evidence="3">The sequence shown here is derived from an EMBL/GenBank/DDBJ whole genome shotgun (WGS) entry which is preliminary data.</text>
</comment>
<keyword evidence="2" id="KW-0472">Membrane</keyword>
<reference evidence="3 4" key="1">
    <citation type="journal article" date="2021" name="Nat. Plants">
        <title>The Taxus genome provides insights into paclitaxel biosynthesis.</title>
        <authorList>
            <person name="Xiong X."/>
            <person name="Gou J."/>
            <person name="Liao Q."/>
            <person name="Li Y."/>
            <person name="Zhou Q."/>
            <person name="Bi G."/>
            <person name="Li C."/>
            <person name="Du R."/>
            <person name="Wang X."/>
            <person name="Sun T."/>
            <person name="Guo L."/>
            <person name="Liang H."/>
            <person name="Lu P."/>
            <person name="Wu Y."/>
            <person name="Zhang Z."/>
            <person name="Ro D.K."/>
            <person name="Shang Y."/>
            <person name="Huang S."/>
            <person name="Yan J."/>
        </authorList>
    </citation>
    <scope>NUCLEOTIDE SEQUENCE [LARGE SCALE GENOMIC DNA]</scope>
    <source>
        <strain evidence="3">Ta-2019</strain>
    </source>
</reference>
<proteinExistence type="predicted"/>